<dbReference type="GO" id="GO:0005615">
    <property type="term" value="C:extracellular space"/>
    <property type="evidence" value="ECO:0007669"/>
    <property type="project" value="TreeGrafter"/>
</dbReference>
<sequence length="204" mass="21769">SSHQYANTIANTGEVLLVEAGDQSPPVKPGEKPSETGEVPQRKEVCHWPCRCPPVPACTPGVSLVKDGCGCCKVCAKQSGETCNEADICDPHKGLYCDYSADEPRYETGVCAYLVAVGCELNGVYYLNGQTFQPNPLYKCLCVSGAIGCTPVFTPKPAANPCTRVTGRRKPGQSICGPGQHKQLQSTNYRLMSGVPGYTGKLFC</sequence>
<keyword evidence="6" id="KW-1185">Reference proteome</keyword>
<keyword evidence="2" id="KW-1015">Disulfide bond</keyword>
<dbReference type="Proteomes" id="UP000694419">
    <property type="component" value="Unplaced"/>
</dbReference>
<organism evidence="5 6">
    <name type="scientific">Calidris pygmaea</name>
    <name type="common">Spoon-billed sandpiper</name>
    <dbReference type="NCBI Taxonomy" id="425635"/>
    <lineage>
        <taxon>Eukaryota</taxon>
        <taxon>Metazoa</taxon>
        <taxon>Chordata</taxon>
        <taxon>Craniata</taxon>
        <taxon>Vertebrata</taxon>
        <taxon>Euteleostomi</taxon>
        <taxon>Archelosauria</taxon>
        <taxon>Archosauria</taxon>
        <taxon>Dinosauria</taxon>
        <taxon>Saurischia</taxon>
        <taxon>Theropoda</taxon>
        <taxon>Coelurosauria</taxon>
        <taxon>Aves</taxon>
        <taxon>Neognathae</taxon>
        <taxon>Neoaves</taxon>
        <taxon>Charadriiformes</taxon>
        <taxon>Scolopacidae</taxon>
        <taxon>Calidris</taxon>
    </lineage>
</organism>
<evidence type="ECO:0000256" key="2">
    <source>
        <dbReference type="ARBA" id="ARBA00023157"/>
    </source>
</evidence>
<dbReference type="Ensembl" id="ENSCPGT00000022852.1">
    <property type="protein sequence ID" value="ENSCPGP00000020862.1"/>
    <property type="gene ID" value="ENSCPGG00000014579.1"/>
</dbReference>
<dbReference type="GO" id="GO:0007155">
    <property type="term" value="P:cell adhesion"/>
    <property type="evidence" value="ECO:0007669"/>
    <property type="project" value="TreeGrafter"/>
</dbReference>
<feature type="compositionally biased region" description="Basic and acidic residues" evidence="3">
    <location>
        <begin position="29"/>
        <end position="40"/>
    </location>
</feature>
<dbReference type="InterPro" id="IPR017891">
    <property type="entry name" value="Insulin_GF-bd_Cys-rich_CS"/>
</dbReference>
<evidence type="ECO:0000259" key="4">
    <source>
        <dbReference type="PROSITE" id="PS51323"/>
    </source>
</evidence>
<dbReference type="InterPro" id="IPR000867">
    <property type="entry name" value="IGFBP-like"/>
</dbReference>
<dbReference type="GO" id="GO:0007165">
    <property type="term" value="P:signal transduction"/>
    <property type="evidence" value="ECO:0007669"/>
    <property type="project" value="TreeGrafter"/>
</dbReference>
<feature type="region of interest" description="Disordered" evidence="3">
    <location>
        <begin position="21"/>
        <end position="40"/>
    </location>
</feature>
<dbReference type="GO" id="GO:0008201">
    <property type="term" value="F:heparin binding"/>
    <property type="evidence" value="ECO:0007669"/>
    <property type="project" value="TreeGrafter"/>
</dbReference>
<reference evidence="5" key="1">
    <citation type="submission" date="2025-08" db="UniProtKB">
        <authorList>
            <consortium name="Ensembl"/>
        </authorList>
    </citation>
    <scope>IDENTIFICATION</scope>
</reference>
<dbReference type="Pfam" id="PF00219">
    <property type="entry name" value="IGFBP"/>
    <property type="match status" value="1"/>
</dbReference>
<name>A0A8C3KAB3_9CHAR</name>
<evidence type="ECO:0000313" key="5">
    <source>
        <dbReference type="Ensembl" id="ENSCPGP00000020862.1"/>
    </source>
</evidence>
<dbReference type="GO" id="GO:0005178">
    <property type="term" value="F:integrin binding"/>
    <property type="evidence" value="ECO:0007669"/>
    <property type="project" value="TreeGrafter"/>
</dbReference>
<dbReference type="AlphaFoldDB" id="A0A8C3KAB3"/>
<accession>A0A8C3KAB3</accession>
<dbReference type="GO" id="GO:0031012">
    <property type="term" value="C:extracellular matrix"/>
    <property type="evidence" value="ECO:0007669"/>
    <property type="project" value="TreeGrafter"/>
</dbReference>
<feature type="domain" description="IGFBP N-terminal" evidence="4">
    <location>
        <begin position="42"/>
        <end position="114"/>
    </location>
</feature>
<dbReference type="GO" id="GO:0045597">
    <property type="term" value="P:positive regulation of cell differentiation"/>
    <property type="evidence" value="ECO:0007669"/>
    <property type="project" value="TreeGrafter"/>
</dbReference>
<protein>
    <recommendedName>
        <fullName evidence="4">IGFBP N-terminal domain-containing protein</fullName>
    </recommendedName>
</protein>
<reference evidence="5" key="2">
    <citation type="submission" date="2025-09" db="UniProtKB">
        <authorList>
            <consortium name="Ensembl"/>
        </authorList>
    </citation>
    <scope>IDENTIFICATION</scope>
</reference>
<dbReference type="SUPFAM" id="SSF57603">
    <property type="entry name" value="FnI-like domain"/>
    <property type="match status" value="1"/>
</dbReference>
<evidence type="ECO:0000256" key="3">
    <source>
        <dbReference type="SAM" id="MobiDB-lite"/>
    </source>
</evidence>
<dbReference type="PROSITE" id="PS51323">
    <property type="entry name" value="IGFBP_N_2"/>
    <property type="match status" value="1"/>
</dbReference>
<dbReference type="PANTHER" id="PTHR11348:SF3">
    <property type="entry name" value="CELLULAR COMMUNICATION NETWORK FACTOR 6"/>
    <property type="match status" value="1"/>
</dbReference>
<dbReference type="PANTHER" id="PTHR11348">
    <property type="entry name" value="CONNECTIVE TISSUE GROWTH FACTOR-RELATED"/>
    <property type="match status" value="1"/>
</dbReference>
<proteinExistence type="predicted"/>
<dbReference type="PROSITE" id="PS00222">
    <property type="entry name" value="IGFBP_N_1"/>
    <property type="match status" value="1"/>
</dbReference>
<dbReference type="InterPro" id="IPR050941">
    <property type="entry name" value="CCN"/>
</dbReference>
<dbReference type="SMART" id="SM00121">
    <property type="entry name" value="IB"/>
    <property type="match status" value="1"/>
</dbReference>
<dbReference type="InterPro" id="IPR009030">
    <property type="entry name" value="Growth_fac_rcpt_cys_sf"/>
</dbReference>
<evidence type="ECO:0000313" key="6">
    <source>
        <dbReference type="Proteomes" id="UP000694419"/>
    </source>
</evidence>
<evidence type="ECO:0000256" key="1">
    <source>
        <dbReference type="ARBA" id="ARBA00022729"/>
    </source>
</evidence>
<dbReference type="Gene3D" id="4.10.40.20">
    <property type="match status" value="1"/>
</dbReference>
<keyword evidence="1" id="KW-0732">Signal</keyword>
<dbReference type="Gene3D" id="2.10.70.10">
    <property type="entry name" value="Complement Module, domain 1"/>
    <property type="match status" value="1"/>
</dbReference>
<dbReference type="SUPFAM" id="SSF57184">
    <property type="entry name" value="Growth factor receptor domain"/>
    <property type="match status" value="1"/>
</dbReference>